<evidence type="ECO:0000256" key="6">
    <source>
        <dbReference type="ARBA" id="ARBA00023180"/>
    </source>
</evidence>
<evidence type="ECO:0000313" key="11">
    <source>
        <dbReference type="EMBL" id="CAH3038048.1"/>
    </source>
</evidence>
<comment type="subcellular location">
    <subcellularLocation>
        <location evidence="1">Secreted</location>
    </subcellularLocation>
</comment>
<feature type="chain" id="PRO_5045236799" description="Chordin" evidence="8">
    <location>
        <begin position="25"/>
        <end position="876"/>
    </location>
</feature>
<dbReference type="PANTHER" id="PTHR46526">
    <property type="entry name" value="CHORDIN"/>
    <property type="match status" value="1"/>
</dbReference>
<dbReference type="Proteomes" id="UP001159405">
    <property type="component" value="Unassembled WGS sequence"/>
</dbReference>
<keyword evidence="6" id="KW-0325">Glycoprotein</keyword>
<evidence type="ECO:0000256" key="7">
    <source>
        <dbReference type="PROSITE-ProRule" id="PRU00230"/>
    </source>
</evidence>
<dbReference type="PANTHER" id="PTHR46526:SF1">
    <property type="entry name" value="CHORDIN"/>
    <property type="match status" value="1"/>
</dbReference>
<dbReference type="PROSITE" id="PS01208">
    <property type="entry name" value="VWFC_1"/>
    <property type="match status" value="1"/>
</dbReference>
<feature type="domain" description="VWFC" evidence="9">
    <location>
        <begin position="638"/>
        <end position="698"/>
    </location>
</feature>
<dbReference type="PROSITE" id="PS50933">
    <property type="entry name" value="CHRD"/>
    <property type="match status" value="3"/>
</dbReference>
<evidence type="ECO:0000256" key="8">
    <source>
        <dbReference type="SAM" id="SignalP"/>
    </source>
</evidence>
<keyword evidence="4" id="KW-0964">Secreted</keyword>
<organism evidence="11 12">
    <name type="scientific">Porites lobata</name>
    <dbReference type="NCBI Taxonomy" id="104759"/>
    <lineage>
        <taxon>Eukaryota</taxon>
        <taxon>Metazoa</taxon>
        <taxon>Cnidaria</taxon>
        <taxon>Anthozoa</taxon>
        <taxon>Hexacorallia</taxon>
        <taxon>Scleractinia</taxon>
        <taxon>Fungiina</taxon>
        <taxon>Poritidae</taxon>
        <taxon>Porites</taxon>
    </lineage>
</organism>
<dbReference type="InterPro" id="IPR016353">
    <property type="entry name" value="Chordin"/>
</dbReference>
<dbReference type="InterPro" id="IPR010895">
    <property type="entry name" value="CHRD"/>
</dbReference>
<accession>A0ABN8N1N4</accession>
<dbReference type="InterPro" id="IPR052278">
    <property type="entry name" value="Chordin-like_regulators"/>
</dbReference>
<evidence type="ECO:0008006" key="13">
    <source>
        <dbReference type="Google" id="ProtNLM"/>
    </source>
</evidence>
<dbReference type="Gene3D" id="2.10.70.10">
    <property type="entry name" value="Complement Module, domain 1"/>
    <property type="match status" value="1"/>
</dbReference>
<dbReference type="PROSITE" id="PS50184">
    <property type="entry name" value="VWFC_2"/>
    <property type="match status" value="3"/>
</dbReference>
<keyword evidence="8" id="KW-0732">Signal</keyword>
<feature type="domain" description="VWFC" evidence="9">
    <location>
        <begin position="47"/>
        <end position="120"/>
    </location>
</feature>
<dbReference type="SMART" id="SM00754">
    <property type="entry name" value="CHRD"/>
    <property type="match status" value="3"/>
</dbReference>
<comment type="similarity">
    <text evidence="2">Belongs to the chordin family.</text>
</comment>
<sequence length="876" mass="98013">MELKKDHLFMEILILITFVQLCLSAKNKLVLRPVGREYQAVVPKLSGGCIFGSLHYNIGDSWNPDIPPFGVMYCVICTCNKVSNSETDGKVACRNKRHRCPATSCARPRVEKGQCCASCPDEFVSLLTTRGVSSTPQNGLARAHFTLVRSSLHISIRYEGSRKPRMASFLDPEGSTIKELNIQRKAINGSQVCLVWNQLNNKQIESLKRGKLSFMLKLKKQNAAALVGDITLYKSYSEETFEALLTSEDKKSSALASFNLARSGKLLKIYVRYNGSHNLGPASQATFKLIKKAGNNKDPRILKIIGAGEVRRENSNFKTSWINPREQTLKWLSRGHLNITVVLNTADQTVQLTGRIGIKRTCNSIVSQLSGRDAPRPTMTGASGYASFDFGSHGQIYYQVFLSGLVNPVEEITLQATNNRRTVKRLSRSVTTDEHGQAKASELWFFSVTGVWERPSFAETCWLFNGNIFINVRTSSNRNGEIYGKLKQFPYMGHHLSYRDPPMLLSGNEVVPRIQTGAAGQAWFSLDKHCALHYHLMISGIDRGRKNLVTAELQGFADYGQVPQPYDEHVQLLKSFEGETVSGSVRSLKPDFLVNMFKGLVYLQVSSEEVPQGELRSQVLVNSAHCIHGSPPLPNNGDFCNAGNKRYYEGESWIDEDDKCISCTCKDGEVNCSNITCQPLNCTEAPILLPLSCCPVCPALEEKVVIYYEKKRRPSVKGCYVKRDRKVYPANAVWHPFVQPFGYMRCHACTCMDKISCIKVTCPELHCKNPIKQRMADCCMRCPDGESERSDNDRKNKKGGKGCNFRGSQFKHGQTWQPYFPLLGVSKCITCSCRDGRTNCRRAPCPRGQCPNSLEGAMRKGCCIPCPGKYRDMFHD</sequence>
<feature type="domain" description="CHRD" evidence="10">
    <location>
        <begin position="119"/>
        <end position="235"/>
    </location>
</feature>
<dbReference type="SUPFAM" id="SSF57603">
    <property type="entry name" value="FnI-like domain"/>
    <property type="match status" value="4"/>
</dbReference>
<keyword evidence="12" id="KW-1185">Reference proteome</keyword>
<evidence type="ECO:0000313" key="12">
    <source>
        <dbReference type="Proteomes" id="UP001159405"/>
    </source>
</evidence>
<dbReference type="InterPro" id="IPR001007">
    <property type="entry name" value="VWF_dom"/>
</dbReference>
<dbReference type="Pfam" id="PF07452">
    <property type="entry name" value="CHRD"/>
    <property type="match status" value="2"/>
</dbReference>
<feature type="domain" description="CHRD" evidence="10">
    <location>
        <begin position="361"/>
        <end position="491"/>
    </location>
</feature>
<evidence type="ECO:0000256" key="2">
    <source>
        <dbReference type="ARBA" id="ARBA00007156"/>
    </source>
</evidence>
<dbReference type="Pfam" id="PF00093">
    <property type="entry name" value="VWC"/>
    <property type="match status" value="4"/>
</dbReference>
<evidence type="ECO:0000259" key="10">
    <source>
        <dbReference type="PROSITE" id="PS50933"/>
    </source>
</evidence>
<name>A0ABN8N1N4_9CNID</name>
<evidence type="ECO:0000259" key="9">
    <source>
        <dbReference type="PROSITE" id="PS50184"/>
    </source>
</evidence>
<gene>
    <name evidence="11" type="ORF">PLOB_00039617</name>
</gene>
<feature type="signal peptide" evidence="8">
    <location>
        <begin position="1"/>
        <end position="24"/>
    </location>
</feature>
<feature type="domain" description="VWFC" evidence="9">
    <location>
        <begin position="801"/>
        <end position="867"/>
    </location>
</feature>
<feature type="domain" description="CHRD" evidence="10">
    <location>
        <begin position="497"/>
        <end position="624"/>
    </location>
</feature>
<keyword evidence="5" id="KW-0677">Repeat</keyword>
<evidence type="ECO:0000256" key="4">
    <source>
        <dbReference type="ARBA" id="ARBA00022525"/>
    </source>
</evidence>
<protein>
    <recommendedName>
        <fullName evidence="13">Chordin</fullName>
    </recommendedName>
</protein>
<evidence type="ECO:0000256" key="5">
    <source>
        <dbReference type="ARBA" id="ARBA00022737"/>
    </source>
</evidence>
<dbReference type="EMBL" id="CALNXK010000006">
    <property type="protein sequence ID" value="CAH3038048.1"/>
    <property type="molecule type" value="Genomic_DNA"/>
</dbReference>
<keyword evidence="3 7" id="KW-0217">Developmental protein</keyword>
<proteinExistence type="inferred from homology"/>
<dbReference type="Gene3D" id="6.20.200.20">
    <property type="match status" value="1"/>
</dbReference>
<reference evidence="11 12" key="1">
    <citation type="submission" date="2022-05" db="EMBL/GenBank/DDBJ databases">
        <authorList>
            <consortium name="Genoscope - CEA"/>
            <person name="William W."/>
        </authorList>
    </citation>
    <scope>NUCLEOTIDE SEQUENCE [LARGE SCALE GENOMIC DNA]</scope>
</reference>
<dbReference type="SMART" id="SM00214">
    <property type="entry name" value="VWC"/>
    <property type="match status" value="4"/>
</dbReference>
<dbReference type="PIRSF" id="PIRSF002496">
    <property type="entry name" value="Chordin"/>
    <property type="match status" value="1"/>
</dbReference>
<comment type="caution">
    <text evidence="11">The sequence shown here is derived from an EMBL/GenBank/DDBJ whole genome shotgun (WGS) entry which is preliminary data.</text>
</comment>
<evidence type="ECO:0000256" key="3">
    <source>
        <dbReference type="ARBA" id="ARBA00022473"/>
    </source>
</evidence>
<evidence type="ECO:0000256" key="1">
    <source>
        <dbReference type="ARBA" id="ARBA00004613"/>
    </source>
</evidence>